<dbReference type="PATRIC" id="fig|161398.10.peg.2291"/>
<accession>A0A0S2K340</accession>
<keyword evidence="1" id="KW-0472">Membrane</keyword>
<keyword evidence="3" id="KW-1185">Reference proteome</keyword>
<dbReference type="STRING" id="161398.PP2015_2251"/>
<sequence>MFSLRFNLAILSCVIFVIFISTYFHYDFPLPQLLAGLHDNQNGLIFSRSILGVIASSVFILLASLLGTLSCLLLMLSSKSSYKKLFFQNLFIFFAFFIIVGVITIIQGFST</sequence>
<evidence type="ECO:0000313" key="2">
    <source>
        <dbReference type="EMBL" id="ALO42748.1"/>
    </source>
</evidence>
<feature type="transmembrane region" description="Helical" evidence="1">
    <location>
        <begin position="86"/>
        <end position="109"/>
    </location>
</feature>
<evidence type="ECO:0000313" key="3">
    <source>
        <dbReference type="Proteomes" id="UP000061457"/>
    </source>
</evidence>
<feature type="transmembrane region" description="Helical" evidence="1">
    <location>
        <begin position="46"/>
        <end position="74"/>
    </location>
</feature>
<dbReference type="KEGG" id="pphe:PP2015_2251"/>
<dbReference type="EMBL" id="CP013187">
    <property type="protein sequence ID" value="ALO42748.1"/>
    <property type="molecule type" value="Genomic_DNA"/>
</dbReference>
<name>A0A0S2K340_9GAMM</name>
<dbReference type="AlphaFoldDB" id="A0A0S2K340"/>
<evidence type="ECO:0000256" key="1">
    <source>
        <dbReference type="SAM" id="Phobius"/>
    </source>
</evidence>
<protein>
    <submittedName>
        <fullName evidence="2">Uncharacterized protein</fullName>
    </submittedName>
</protein>
<dbReference type="Proteomes" id="UP000061457">
    <property type="component" value="Chromosome I"/>
</dbReference>
<keyword evidence="1" id="KW-0812">Transmembrane</keyword>
<reference evidence="2 3" key="1">
    <citation type="submission" date="2015-11" db="EMBL/GenBank/DDBJ databases">
        <authorList>
            <person name="Zhang Y."/>
            <person name="Guo Z."/>
        </authorList>
    </citation>
    <scope>NUCLEOTIDE SEQUENCE [LARGE SCALE GENOMIC DNA]</scope>
    <source>
        <strain evidence="2 3">KCTC 12086</strain>
    </source>
</reference>
<organism evidence="2 3">
    <name type="scientific">Pseudoalteromonas phenolica</name>
    <dbReference type="NCBI Taxonomy" id="161398"/>
    <lineage>
        <taxon>Bacteria</taxon>
        <taxon>Pseudomonadati</taxon>
        <taxon>Pseudomonadota</taxon>
        <taxon>Gammaproteobacteria</taxon>
        <taxon>Alteromonadales</taxon>
        <taxon>Pseudoalteromonadaceae</taxon>
        <taxon>Pseudoalteromonas</taxon>
    </lineage>
</organism>
<proteinExistence type="predicted"/>
<gene>
    <name evidence="2" type="ORF">PP2015_2251</name>
</gene>
<feature type="transmembrane region" description="Helical" evidence="1">
    <location>
        <begin position="7"/>
        <end position="26"/>
    </location>
</feature>
<keyword evidence="1" id="KW-1133">Transmembrane helix</keyword>